<proteinExistence type="inferred from homology"/>
<evidence type="ECO:0000256" key="10">
    <source>
        <dbReference type="ARBA" id="ARBA00022927"/>
    </source>
</evidence>
<evidence type="ECO:0000256" key="17">
    <source>
        <dbReference type="ARBA" id="ARBA00023329"/>
    </source>
</evidence>
<dbReference type="Proteomes" id="UP000887568">
    <property type="component" value="Unplaced"/>
</dbReference>
<keyword evidence="11 18" id="KW-1133">Transmembrane helix</keyword>
<feature type="transmembrane region" description="Helical" evidence="18">
    <location>
        <begin position="180"/>
        <end position="202"/>
    </location>
</feature>
<dbReference type="Gene3D" id="2.70.130.10">
    <property type="entry name" value="Mannose-6-phosphate receptor binding domain"/>
    <property type="match status" value="1"/>
</dbReference>
<evidence type="ECO:0000256" key="5">
    <source>
        <dbReference type="ARBA" id="ARBA00005363"/>
    </source>
</evidence>
<dbReference type="GO" id="GO:0010008">
    <property type="term" value="C:endosome membrane"/>
    <property type="evidence" value="ECO:0007669"/>
    <property type="project" value="UniProtKB-SubCell"/>
</dbReference>
<dbReference type="PANTHER" id="PTHR15071">
    <property type="entry name" value="MANNOSE-6-PHOSPHATE RECEPTOR FAMILY MEMBER"/>
    <property type="match status" value="1"/>
</dbReference>
<dbReference type="AlphaFoldDB" id="A0A914A0C7"/>
<keyword evidence="15 18" id="KW-0472">Membrane</keyword>
<keyword evidence="22" id="KW-1185">Reference proteome</keyword>
<evidence type="ECO:0000256" key="9">
    <source>
        <dbReference type="ARBA" id="ARBA00022729"/>
    </source>
</evidence>
<feature type="domain" description="MRH" evidence="20">
    <location>
        <begin position="29"/>
        <end position="165"/>
    </location>
</feature>
<keyword evidence="10" id="KW-0653">Protein transport</keyword>
<evidence type="ECO:0000256" key="8">
    <source>
        <dbReference type="ARBA" id="ARBA00022692"/>
    </source>
</evidence>
<evidence type="ECO:0000256" key="4">
    <source>
        <dbReference type="ARBA" id="ARBA00004472"/>
    </source>
</evidence>
<evidence type="ECO:0000256" key="13">
    <source>
        <dbReference type="ARBA" id="ARBA00023034"/>
    </source>
</evidence>
<evidence type="ECO:0000256" key="3">
    <source>
        <dbReference type="ARBA" id="ARBA00004394"/>
    </source>
</evidence>
<dbReference type="GO" id="GO:0000139">
    <property type="term" value="C:Golgi membrane"/>
    <property type="evidence" value="ECO:0007669"/>
    <property type="project" value="UniProtKB-SubCell"/>
</dbReference>
<feature type="chain" id="PRO_5037134149" description="Autophagy-related protein 27" evidence="19">
    <location>
        <begin position="21"/>
        <end position="249"/>
    </location>
</feature>
<comment type="similarity">
    <text evidence="5">Belongs to the ATG27 family.</text>
</comment>
<keyword evidence="16" id="KW-1015">Disulfide bond</keyword>
<dbReference type="OMA" id="CKKESKY"/>
<comment type="subcellular location">
    <subcellularLocation>
        <location evidence="2">Cytoplasmic vesicle membrane</location>
        <topology evidence="2">Single-pass type I membrane protein</topology>
    </subcellularLocation>
    <subcellularLocation>
        <location evidence="3">Golgi apparatus membrane</location>
    </subcellularLocation>
    <subcellularLocation>
        <location evidence="1">Mitochondrion membrane</location>
        <topology evidence="1">Single-pass membrane protein</topology>
    </subcellularLocation>
    <subcellularLocation>
        <location evidence="4">Preautophagosomal structure membrane</location>
        <topology evidence="4">Single-pass type I membrane protein</topology>
    </subcellularLocation>
</comment>
<dbReference type="PANTHER" id="PTHR15071:SF0">
    <property type="entry name" value="MANNOSE 6-PHOSPHATE RECEPTOR-LIKE PROTEIN 1"/>
    <property type="match status" value="1"/>
</dbReference>
<evidence type="ECO:0000256" key="1">
    <source>
        <dbReference type="ARBA" id="ARBA00004304"/>
    </source>
</evidence>
<dbReference type="GO" id="GO:0005802">
    <property type="term" value="C:trans-Golgi network"/>
    <property type="evidence" value="ECO:0007669"/>
    <property type="project" value="TreeGrafter"/>
</dbReference>
<keyword evidence="7" id="KW-0813">Transport</keyword>
<keyword evidence="12" id="KW-0072">Autophagy</keyword>
<dbReference type="EnsemblMetazoa" id="XM_038201354.1">
    <property type="protein sequence ID" value="XP_038057282.1"/>
    <property type="gene ID" value="LOC119728917"/>
</dbReference>
<evidence type="ECO:0000313" key="21">
    <source>
        <dbReference type="EnsemblMetazoa" id="XP_038057282.1"/>
    </source>
</evidence>
<dbReference type="RefSeq" id="XP_038057282.1">
    <property type="nucleotide sequence ID" value="XM_038201354.1"/>
</dbReference>
<dbReference type="GeneID" id="119728917"/>
<evidence type="ECO:0000256" key="11">
    <source>
        <dbReference type="ARBA" id="ARBA00022989"/>
    </source>
</evidence>
<evidence type="ECO:0000256" key="18">
    <source>
        <dbReference type="SAM" id="Phobius"/>
    </source>
</evidence>
<keyword evidence="14" id="KW-0496">Mitochondrion</keyword>
<organism evidence="21 22">
    <name type="scientific">Patiria miniata</name>
    <name type="common">Bat star</name>
    <name type="synonym">Asterina miniata</name>
    <dbReference type="NCBI Taxonomy" id="46514"/>
    <lineage>
        <taxon>Eukaryota</taxon>
        <taxon>Metazoa</taxon>
        <taxon>Echinodermata</taxon>
        <taxon>Eleutherozoa</taxon>
        <taxon>Asterozoa</taxon>
        <taxon>Asteroidea</taxon>
        <taxon>Valvatacea</taxon>
        <taxon>Valvatida</taxon>
        <taxon>Asterinidae</taxon>
        <taxon>Patiria</taxon>
    </lineage>
</organism>
<keyword evidence="8 18" id="KW-0812">Transmembrane</keyword>
<evidence type="ECO:0000259" key="20">
    <source>
        <dbReference type="PROSITE" id="PS51914"/>
    </source>
</evidence>
<dbReference type="InterPro" id="IPR018939">
    <property type="entry name" value="Autophagy-rel_prot_27"/>
</dbReference>
<sequence>MVASFIYGLVVCLLLTTARCDLPKCSKVDDCSCKLDDGKKIDIRPIGYQGNQAPRFKFQPDPLGNWEYAFNPCYDFSDSYCTNVIACQKGSTESFGLGSASSAVWDSNGNQYTITYTDGKTQRTTIVNLVCSTSASQPTLNVLGQTDPAKPNYYFTLTSECACPGGCEAPTPPSSSGLSFGSILCIIFSVFLLVYFIGGICFMKFVRGAGGKEVIPNVNFWTELPGNIKGGAKFTVGLCKKESKYEDLG</sequence>
<evidence type="ECO:0000256" key="19">
    <source>
        <dbReference type="SAM" id="SignalP"/>
    </source>
</evidence>
<protein>
    <recommendedName>
        <fullName evidence="6">Autophagy-related protein 27</fullName>
    </recommendedName>
</protein>
<keyword evidence="17" id="KW-0968">Cytoplasmic vesicle</keyword>
<evidence type="ECO:0000256" key="16">
    <source>
        <dbReference type="ARBA" id="ARBA00023157"/>
    </source>
</evidence>
<dbReference type="PROSITE" id="PS51914">
    <property type="entry name" value="MRH"/>
    <property type="match status" value="1"/>
</dbReference>
<keyword evidence="13" id="KW-0333">Golgi apparatus</keyword>
<evidence type="ECO:0000256" key="14">
    <source>
        <dbReference type="ARBA" id="ARBA00023128"/>
    </source>
</evidence>
<reference evidence="21" key="1">
    <citation type="submission" date="2022-11" db="UniProtKB">
        <authorList>
            <consortium name="EnsemblMetazoa"/>
        </authorList>
    </citation>
    <scope>IDENTIFICATION</scope>
</reference>
<dbReference type="OrthoDB" id="29460at2759"/>
<dbReference type="Pfam" id="PF09451">
    <property type="entry name" value="ATG27"/>
    <property type="match status" value="1"/>
</dbReference>
<evidence type="ECO:0000256" key="7">
    <source>
        <dbReference type="ARBA" id="ARBA00022448"/>
    </source>
</evidence>
<dbReference type="SUPFAM" id="SSF50911">
    <property type="entry name" value="Mannose 6-phosphate receptor domain"/>
    <property type="match status" value="1"/>
</dbReference>
<evidence type="ECO:0000256" key="2">
    <source>
        <dbReference type="ARBA" id="ARBA00004358"/>
    </source>
</evidence>
<evidence type="ECO:0000256" key="6">
    <source>
        <dbReference type="ARBA" id="ARBA00013776"/>
    </source>
</evidence>
<evidence type="ECO:0000313" key="22">
    <source>
        <dbReference type="Proteomes" id="UP000887568"/>
    </source>
</evidence>
<dbReference type="InterPro" id="IPR009011">
    <property type="entry name" value="Man6P_isomerase_rcpt-bd_dom_sf"/>
</dbReference>
<accession>A0A914A0C7</accession>
<name>A0A914A0C7_PATMI</name>
<evidence type="ECO:0000256" key="15">
    <source>
        <dbReference type="ARBA" id="ARBA00023136"/>
    </source>
</evidence>
<feature type="signal peptide" evidence="19">
    <location>
        <begin position="1"/>
        <end position="20"/>
    </location>
</feature>
<evidence type="ECO:0000256" key="12">
    <source>
        <dbReference type="ARBA" id="ARBA00023006"/>
    </source>
</evidence>
<dbReference type="InterPro" id="IPR044865">
    <property type="entry name" value="MRH_dom"/>
</dbReference>
<keyword evidence="9 19" id="KW-0732">Signal</keyword>